<evidence type="ECO:0000313" key="2">
    <source>
        <dbReference type="EMBL" id="SCE69100.1"/>
    </source>
</evidence>
<dbReference type="Proteomes" id="UP000199375">
    <property type="component" value="Unassembled WGS sequence"/>
</dbReference>
<organism evidence="2 3">
    <name type="scientific">Micromonospora haikouensis</name>
    <dbReference type="NCBI Taxonomy" id="686309"/>
    <lineage>
        <taxon>Bacteria</taxon>
        <taxon>Bacillati</taxon>
        <taxon>Actinomycetota</taxon>
        <taxon>Actinomycetes</taxon>
        <taxon>Micromonosporales</taxon>
        <taxon>Micromonosporaceae</taxon>
        <taxon>Micromonospora</taxon>
    </lineage>
</organism>
<dbReference type="InterPro" id="IPR056094">
    <property type="entry name" value="DUF7677"/>
</dbReference>
<accession>A0A1C4UBM6</accession>
<evidence type="ECO:0000259" key="1">
    <source>
        <dbReference type="Pfam" id="PF24725"/>
    </source>
</evidence>
<gene>
    <name evidence="2" type="ORF">GA0070558_1033</name>
</gene>
<dbReference type="AlphaFoldDB" id="A0A1C4UBM6"/>
<protein>
    <recommendedName>
        <fullName evidence="1">DUF7677 domain-containing protein</fullName>
    </recommendedName>
</protein>
<feature type="domain" description="DUF7677" evidence="1">
    <location>
        <begin position="1"/>
        <end position="53"/>
    </location>
</feature>
<reference evidence="2 3" key="1">
    <citation type="submission" date="2016-06" db="EMBL/GenBank/DDBJ databases">
        <authorList>
            <person name="Kjaerup R.B."/>
            <person name="Dalgaard T.S."/>
            <person name="Juul-Madsen H.R."/>
        </authorList>
    </citation>
    <scope>NUCLEOTIDE SEQUENCE [LARGE SCALE GENOMIC DNA]</scope>
    <source>
        <strain evidence="2 3">DSM 45626</strain>
    </source>
</reference>
<proteinExistence type="predicted"/>
<name>A0A1C4UBM6_9ACTN</name>
<dbReference type="Pfam" id="PF24725">
    <property type="entry name" value="DUF7677"/>
    <property type="match status" value="1"/>
</dbReference>
<evidence type="ECO:0000313" key="3">
    <source>
        <dbReference type="Proteomes" id="UP000199375"/>
    </source>
</evidence>
<dbReference type="EMBL" id="FMCW01000003">
    <property type="protein sequence ID" value="SCE69100.1"/>
    <property type="molecule type" value="Genomic_DNA"/>
</dbReference>
<sequence>MLDGINYWDELKDSPSQMETCFAIFAHVLELDDHGEPVNEKYAEQRAATYLAVPVLHRTTPARRARPRTMGMRVALTAENLFATGSRIRRPDESFKTA</sequence>